<name>A0A9R1VXI3_LACSA</name>
<dbReference type="InterPro" id="IPR006868">
    <property type="entry name" value="DUF630"/>
</dbReference>
<evidence type="ECO:0000256" key="1">
    <source>
        <dbReference type="SAM" id="MobiDB-lite"/>
    </source>
</evidence>
<dbReference type="Proteomes" id="UP000235145">
    <property type="component" value="Unassembled WGS sequence"/>
</dbReference>
<dbReference type="OrthoDB" id="1893612at2759"/>
<dbReference type="Pfam" id="PF04783">
    <property type="entry name" value="DUF630"/>
    <property type="match status" value="1"/>
</dbReference>
<evidence type="ECO:0000259" key="2">
    <source>
        <dbReference type="Pfam" id="PF04782"/>
    </source>
</evidence>
<feature type="compositionally biased region" description="Low complexity" evidence="1">
    <location>
        <begin position="109"/>
        <end position="120"/>
    </location>
</feature>
<evidence type="ECO:0008006" key="6">
    <source>
        <dbReference type="Google" id="ProtNLM"/>
    </source>
</evidence>
<evidence type="ECO:0000313" key="4">
    <source>
        <dbReference type="EMBL" id="KAJ0213344.1"/>
    </source>
</evidence>
<gene>
    <name evidence="4" type="ORF">LSAT_V11C400185770</name>
</gene>
<dbReference type="Gramene" id="rna-gnl|WGS:NBSK|LSAT_4X71841_mrna">
    <property type="protein sequence ID" value="cds-PLY94969.1"/>
    <property type="gene ID" value="gene-LSAT_4X71841"/>
</dbReference>
<feature type="domain" description="DUF630" evidence="3">
    <location>
        <begin position="1"/>
        <end position="60"/>
    </location>
</feature>
<dbReference type="EMBL" id="NBSK02000004">
    <property type="protein sequence ID" value="KAJ0213344.1"/>
    <property type="molecule type" value="Genomic_DNA"/>
</dbReference>
<dbReference type="Pfam" id="PF04782">
    <property type="entry name" value="DUF632"/>
    <property type="match status" value="1"/>
</dbReference>
<feature type="compositionally biased region" description="Basic and acidic residues" evidence="1">
    <location>
        <begin position="128"/>
        <end position="139"/>
    </location>
</feature>
<dbReference type="AlphaFoldDB" id="A0A9R1VXI3"/>
<feature type="region of interest" description="Disordered" evidence="1">
    <location>
        <begin position="90"/>
        <end position="139"/>
    </location>
</feature>
<accession>A0A9R1VXI3</accession>
<evidence type="ECO:0000313" key="5">
    <source>
        <dbReference type="Proteomes" id="UP000235145"/>
    </source>
</evidence>
<sequence length="732" mass="84144">MGCVATKLEEEEEVVSICRERKHFLKLAVEKRYALAEAHFRYCQSVYGVSAAIRLFVARHSSSSSPFLITFPPPSPPKENKVVSNPLFLQQNPSEEPNKKNKDATACASGSCSCSSSSTSSEEDEEREDKFKREREVEREREQVESCGYFYMGMQMPMHMHMPMPPPVSNIPSMPSPQREFGWDFFDPFVTMRPEVISGYNRNSDDDLRVVREEEGIPELEEEVERVDEVKNKVVRGEEKKEESCGGEVLGSTVECANVSQGEPQKGLTVIDTPESGRELLEALKDIEDYFIRIYDSGKGVSKMLESNRIQSQSGLEEIKENSTKLIQAIAHRSTSYRLTTCKSLVASNSKTASTWTEFNNDLFDDGGGMNSGSHTLTLGRLYAWEKKLYEEVKAGDNTRKLYERKCSQLRNQDVKGDEGVSIDKTRAAVKDLYSRILVAIRSAESISERIEKLRDEELQPQIIELLHGMMNMWKVMLESHEIQNKIMNEVKLFTCPTYGKFSNNTHRLATLQLEAELQNWRTCFREYLTAQKQYVGALYSWLSKFIVPEIEFYSKSRNTSQPFQTINGPRLLMICQDWFNLMDKLPDKSVYFAMKSFSKDLHSLWTQQGKEQDQKRKVDSLSKELDRKILAFQKTENRVFEPNLELCEIGVDHRADYLKERKDFLDGFRAKVELEKGKHQICMQETQRITLNGFQTGFCRVFEASIEFSKGSIKMYNDLVGSSQEDDESRR</sequence>
<evidence type="ECO:0000259" key="3">
    <source>
        <dbReference type="Pfam" id="PF04783"/>
    </source>
</evidence>
<feature type="domain" description="DUF632" evidence="2">
    <location>
        <begin position="280"/>
        <end position="603"/>
    </location>
</feature>
<protein>
    <recommendedName>
        <fullName evidence="6">DUF632 domain-containing protein</fullName>
    </recommendedName>
</protein>
<organism evidence="4 5">
    <name type="scientific">Lactuca sativa</name>
    <name type="common">Garden lettuce</name>
    <dbReference type="NCBI Taxonomy" id="4236"/>
    <lineage>
        <taxon>Eukaryota</taxon>
        <taxon>Viridiplantae</taxon>
        <taxon>Streptophyta</taxon>
        <taxon>Embryophyta</taxon>
        <taxon>Tracheophyta</taxon>
        <taxon>Spermatophyta</taxon>
        <taxon>Magnoliopsida</taxon>
        <taxon>eudicotyledons</taxon>
        <taxon>Gunneridae</taxon>
        <taxon>Pentapetalae</taxon>
        <taxon>asterids</taxon>
        <taxon>campanulids</taxon>
        <taxon>Asterales</taxon>
        <taxon>Asteraceae</taxon>
        <taxon>Cichorioideae</taxon>
        <taxon>Cichorieae</taxon>
        <taxon>Lactucinae</taxon>
        <taxon>Lactuca</taxon>
    </lineage>
</organism>
<proteinExistence type="predicted"/>
<dbReference type="InterPro" id="IPR006867">
    <property type="entry name" value="DUF632"/>
</dbReference>
<keyword evidence="5" id="KW-1185">Reference proteome</keyword>
<reference evidence="4 5" key="1">
    <citation type="journal article" date="2017" name="Nat. Commun.">
        <title>Genome assembly with in vitro proximity ligation data and whole-genome triplication in lettuce.</title>
        <authorList>
            <person name="Reyes-Chin-Wo S."/>
            <person name="Wang Z."/>
            <person name="Yang X."/>
            <person name="Kozik A."/>
            <person name="Arikit S."/>
            <person name="Song C."/>
            <person name="Xia L."/>
            <person name="Froenicke L."/>
            <person name="Lavelle D.O."/>
            <person name="Truco M.J."/>
            <person name="Xia R."/>
            <person name="Zhu S."/>
            <person name="Xu C."/>
            <person name="Xu H."/>
            <person name="Xu X."/>
            <person name="Cox K."/>
            <person name="Korf I."/>
            <person name="Meyers B.C."/>
            <person name="Michelmore R.W."/>
        </authorList>
    </citation>
    <scope>NUCLEOTIDE SEQUENCE [LARGE SCALE GENOMIC DNA]</scope>
    <source>
        <strain evidence="5">cv. Salinas</strain>
        <tissue evidence="4">Seedlings</tissue>
    </source>
</reference>
<comment type="caution">
    <text evidence="4">The sequence shown here is derived from an EMBL/GenBank/DDBJ whole genome shotgun (WGS) entry which is preliminary data.</text>
</comment>
<dbReference type="PANTHER" id="PTHR21450">
    <property type="entry name" value="PROTEIN ALTERED PHOSPHATE STARVATION RESPONSE 1"/>
    <property type="match status" value="1"/>
</dbReference>
<dbReference type="PANTHER" id="PTHR21450:SF17">
    <property type="entry name" value="OS09G0542500 PROTEIN"/>
    <property type="match status" value="1"/>
</dbReference>